<accession>A0A9P9IZF1</accession>
<organism evidence="1 2">
    <name type="scientific">Dendryphion nanum</name>
    <dbReference type="NCBI Taxonomy" id="256645"/>
    <lineage>
        <taxon>Eukaryota</taxon>
        <taxon>Fungi</taxon>
        <taxon>Dikarya</taxon>
        <taxon>Ascomycota</taxon>
        <taxon>Pezizomycotina</taxon>
        <taxon>Dothideomycetes</taxon>
        <taxon>Pleosporomycetidae</taxon>
        <taxon>Pleosporales</taxon>
        <taxon>Torulaceae</taxon>
        <taxon>Dendryphion</taxon>
    </lineage>
</organism>
<dbReference type="CDD" id="cd11693">
    <property type="entry name" value="HRI1_C_like"/>
    <property type="match status" value="1"/>
</dbReference>
<dbReference type="Gene3D" id="2.40.128.320">
    <property type="entry name" value="Protein HRI1, N-terminal domain"/>
    <property type="match status" value="1"/>
</dbReference>
<keyword evidence="2" id="KW-1185">Reference proteome</keyword>
<comment type="caution">
    <text evidence="1">The sequence shown here is derived from an EMBL/GenBank/DDBJ whole genome shotgun (WGS) entry which is preliminary data.</text>
</comment>
<dbReference type="OrthoDB" id="4045395at2759"/>
<proteinExistence type="predicted"/>
<evidence type="ECO:0008006" key="3">
    <source>
        <dbReference type="Google" id="ProtNLM"/>
    </source>
</evidence>
<dbReference type="InterPro" id="IPR031818">
    <property type="entry name" value="Hri1"/>
</dbReference>
<dbReference type="InterPro" id="IPR043047">
    <property type="entry name" value="Hri1_N_sf"/>
</dbReference>
<dbReference type="EMBL" id="JAGMWT010000001">
    <property type="protein sequence ID" value="KAH7139532.1"/>
    <property type="molecule type" value="Genomic_DNA"/>
</dbReference>
<name>A0A9P9IZF1_9PLEO</name>
<sequence length="310" mass="34347">MATSSTPAPSSASISIRKYIYIVGPFPLPPGIPIPYTSQLHISNPLQNTYPPSEPTSTLVLTSPKSTFVDIRILKPLSTTDADLPNTGGPRFRVDWAFAGKSRSYPVCGDWSEGVEDVDAEGKKVVRHAVFVHEVSTRHAVDAGAEDVLPDEGDMYVVGEGLDLEVGKMWNPGLGIWQVYEEMWEDVKVKNVEGVKVAVVLRLETPEARARGIVVRVGQFCQGILRVGEDWVVERWEFERRDVATGTQDGDETEEKVQGGAWKRMVRVGDLFLPCAVTFRSDILVQGGISEYKGAQWVVDELAEWDDDRE</sequence>
<protein>
    <recommendedName>
        <fullName evidence="3">Protein HRI1</fullName>
    </recommendedName>
</protein>
<dbReference type="Proteomes" id="UP000700596">
    <property type="component" value="Unassembled WGS sequence"/>
</dbReference>
<gene>
    <name evidence="1" type="ORF">B0J11DRAFT_46313</name>
</gene>
<reference evidence="1" key="1">
    <citation type="journal article" date="2021" name="Nat. Commun.">
        <title>Genetic determinants of endophytism in the Arabidopsis root mycobiome.</title>
        <authorList>
            <person name="Mesny F."/>
            <person name="Miyauchi S."/>
            <person name="Thiergart T."/>
            <person name="Pickel B."/>
            <person name="Atanasova L."/>
            <person name="Karlsson M."/>
            <person name="Huettel B."/>
            <person name="Barry K.W."/>
            <person name="Haridas S."/>
            <person name="Chen C."/>
            <person name="Bauer D."/>
            <person name="Andreopoulos W."/>
            <person name="Pangilinan J."/>
            <person name="LaButti K."/>
            <person name="Riley R."/>
            <person name="Lipzen A."/>
            <person name="Clum A."/>
            <person name="Drula E."/>
            <person name="Henrissat B."/>
            <person name="Kohler A."/>
            <person name="Grigoriev I.V."/>
            <person name="Martin F.M."/>
            <person name="Hacquard S."/>
        </authorList>
    </citation>
    <scope>NUCLEOTIDE SEQUENCE</scope>
    <source>
        <strain evidence="1">MPI-CAGE-CH-0243</strain>
    </source>
</reference>
<evidence type="ECO:0000313" key="1">
    <source>
        <dbReference type="EMBL" id="KAH7139532.1"/>
    </source>
</evidence>
<dbReference type="AlphaFoldDB" id="A0A9P9IZF1"/>
<dbReference type="Pfam" id="PF16815">
    <property type="entry name" value="HRI1"/>
    <property type="match status" value="1"/>
</dbReference>
<evidence type="ECO:0000313" key="2">
    <source>
        <dbReference type="Proteomes" id="UP000700596"/>
    </source>
</evidence>